<dbReference type="InterPro" id="IPR006730">
    <property type="entry name" value="Sestrin"/>
</dbReference>
<protein>
    <submittedName>
        <fullName evidence="5">PA26-domain-containing protein</fullName>
    </submittedName>
</protein>
<feature type="region of interest" description="Disordered" evidence="4">
    <location>
        <begin position="307"/>
        <end position="351"/>
    </location>
</feature>
<evidence type="ECO:0000256" key="3">
    <source>
        <dbReference type="ARBA" id="ARBA00022490"/>
    </source>
</evidence>
<dbReference type="STRING" id="1392247.A0A3N4LA54"/>
<feature type="region of interest" description="Disordered" evidence="4">
    <location>
        <begin position="84"/>
        <end position="104"/>
    </location>
</feature>
<dbReference type="GO" id="GO:0005634">
    <property type="term" value="C:nucleus"/>
    <property type="evidence" value="ECO:0007669"/>
    <property type="project" value="InterPro"/>
</dbReference>
<dbReference type="GO" id="GO:0016239">
    <property type="term" value="P:positive regulation of macroautophagy"/>
    <property type="evidence" value="ECO:0007669"/>
    <property type="project" value="TreeGrafter"/>
</dbReference>
<dbReference type="Pfam" id="PF04636">
    <property type="entry name" value="PA26"/>
    <property type="match status" value="2"/>
</dbReference>
<evidence type="ECO:0000256" key="2">
    <source>
        <dbReference type="ARBA" id="ARBA00008350"/>
    </source>
</evidence>
<dbReference type="PANTHER" id="PTHR12474:SF0">
    <property type="entry name" value="SESTRIN HOMOLOG"/>
    <property type="match status" value="1"/>
</dbReference>
<dbReference type="InParanoid" id="A0A3N4LA54"/>
<dbReference type="OrthoDB" id="337464at2759"/>
<dbReference type="AlphaFoldDB" id="A0A3N4LA54"/>
<dbReference type="InterPro" id="IPR029032">
    <property type="entry name" value="AhpD-like"/>
</dbReference>
<dbReference type="EMBL" id="ML119116">
    <property type="protein sequence ID" value="RPB14895.1"/>
    <property type="molecule type" value="Genomic_DNA"/>
</dbReference>
<dbReference type="GO" id="GO:0005737">
    <property type="term" value="C:cytoplasm"/>
    <property type="evidence" value="ECO:0007669"/>
    <property type="project" value="UniProtKB-SubCell"/>
</dbReference>
<proteinExistence type="inferred from homology"/>
<comment type="similarity">
    <text evidence="2">Belongs to the sestrin family.</text>
</comment>
<dbReference type="GO" id="GO:1901031">
    <property type="term" value="P:regulation of response to reactive oxygen species"/>
    <property type="evidence" value="ECO:0007669"/>
    <property type="project" value="InterPro"/>
</dbReference>
<feature type="compositionally biased region" description="Low complexity" evidence="4">
    <location>
        <begin position="337"/>
        <end position="346"/>
    </location>
</feature>
<keyword evidence="6" id="KW-1185">Reference proteome</keyword>
<evidence type="ECO:0000256" key="1">
    <source>
        <dbReference type="ARBA" id="ARBA00004496"/>
    </source>
</evidence>
<feature type="region of interest" description="Disordered" evidence="4">
    <location>
        <begin position="280"/>
        <end position="299"/>
    </location>
</feature>
<keyword evidence="3" id="KW-0963">Cytoplasm</keyword>
<dbReference type="GO" id="GO:0016684">
    <property type="term" value="F:oxidoreductase activity, acting on peroxide as acceptor"/>
    <property type="evidence" value="ECO:0007669"/>
    <property type="project" value="TreeGrafter"/>
</dbReference>
<dbReference type="Proteomes" id="UP000277580">
    <property type="component" value="Unassembled WGS sequence"/>
</dbReference>
<feature type="region of interest" description="Disordered" evidence="4">
    <location>
        <begin position="890"/>
        <end position="914"/>
    </location>
</feature>
<dbReference type="GO" id="GO:0070728">
    <property type="term" value="F:L-leucine binding"/>
    <property type="evidence" value="ECO:0007669"/>
    <property type="project" value="TreeGrafter"/>
</dbReference>
<name>A0A3N4LA54_9PEZI</name>
<evidence type="ECO:0000313" key="5">
    <source>
        <dbReference type="EMBL" id="RPB14895.1"/>
    </source>
</evidence>
<feature type="compositionally biased region" description="Basic residues" evidence="4">
    <location>
        <begin position="690"/>
        <end position="703"/>
    </location>
</feature>
<gene>
    <name evidence="5" type="ORF">P167DRAFT_484123</name>
</gene>
<dbReference type="GO" id="GO:0071233">
    <property type="term" value="P:cellular response to L-leucine"/>
    <property type="evidence" value="ECO:0007669"/>
    <property type="project" value="TreeGrafter"/>
</dbReference>
<comment type="subcellular location">
    <subcellularLocation>
        <location evidence="1">Cytoplasm</location>
    </subcellularLocation>
</comment>
<reference evidence="5 6" key="1">
    <citation type="journal article" date="2018" name="Nat. Ecol. Evol.">
        <title>Pezizomycetes genomes reveal the molecular basis of ectomycorrhizal truffle lifestyle.</title>
        <authorList>
            <person name="Murat C."/>
            <person name="Payen T."/>
            <person name="Noel B."/>
            <person name="Kuo A."/>
            <person name="Morin E."/>
            <person name="Chen J."/>
            <person name="Kohler A."/>
            <person name="Krizsan K."/>
            <person name="Balestrini R."/>
            <person name="Da Silva C."/>
            <person name="Montanini B."/>
            <person name="Hainaut M."/>
            <person name="Levati E."/>
            <person name="Barry K.W."/>
            <person name="Belfiori B."/>
            <person name="Cichocki N."/>
            <person name="Clum A."/>
            <person name="Dockter R.B."/>
            <person name="Fauchery L."/>
            <person name="Guy J."/>
            <person name="Iotti M."/>
            <person name="Le Tacon F."/>
            <person name="Lindquist E.A."/>
            <person name="Lipzen A."/>
            <person name="Malagnac F."/>
            <person name="Mello A."/>
            <person name="Molinier V."/>
            <person name="Miyauchi S."/>
            <person name="Poulain J."/>
            <person name="Riccioni C."/>
            <person name="Rubini A."/>
            <person name="Sitrit Y."/>
            <person name="Splivallo R."/>
            <person name="Traeger S."/>
            <person name="Wang M."/>
            <person name="Zifcakova L."/>
            <person name="Wipf D."/>
            <person name="Zambonelli A."/>
            <person name="Paolocci F."/>
            <person name="Nowrousian M."/>
            <person name="Ottonello S."/>
            <person name="Baldrian P."/>
            <person name="Spatafora J.W."/>
            <person name="Henrissat B."/>
            <person name="Nagy L.G."/>
            <person name="Aury J.M."/>
            <person name="Wincker P."/>
            <person name="Grigoriev I.V."/>
            <person name="Bonfante P."/>
            <person name="Martin F.M."/>
        </authorList>
    </citation>
    <scope>NUCLEOTIDE SEQUENCE [LARGE SCALE GENOMIC DNA]</scope>
    <source>
        <strain evidence="5 6">CCBAS932</strain>
    </source>
</reference>
<dbReference type="GO" id="GO:1990253">
    <property type="term" value="P:cellular response to leucine starvation"/>
    <property type="evidence" value="ECO:0007669"/>
    <property type="project" value="TreeGrafter"/>
</dbReference>
<dbReference type="PANTHER" id="PTHR12474">
    <property type="entry name" value="P53 REGULATED PA26 NUCLEAR PROTEIN SESTRIN"/>
    <property type="match status" value="1"/>
</dbReference>
<sequence>MGGEKNGPRLGKPSPLQSGLSETDLLLLSETANTFRHGLFNCFFDEELLIRSSALKTLGHVVDYWTSGWQDYLRTSWTPLSPHLNRPPIARQSSNGSGISPAPSCQRGILRRDSSFKMHFEDVFGLDADDLSIVTPRILEAPYNNFLPLTPEKEDSWTSISGVEYAVSPTETGSFTDGAVRFSNRGLGDFEFANRDLAWAGRQVSEEIWGLEEMKTNLENFYTWLLRFSLDCPFKDVRKGCREILKRAERAGAQIPEVPVRGPSFFIPLGETIGLNYGPWTPATPNPRSPNPLDLSEDEEDGIMFSPRESSGNGNLASGIMIPDPNKTMNGDRTRSTSRGRTPVGSFGRGSRRTTVSMVSSLFQTPPSPPNGLNTSYKFKRRNHPRRQIPKFLPKPKPPSEDIRYLQVNAYMRTGRVGNLNKILFHFPRFGEVNREATDLFVSDDSPNGPLPQKWRIYLGIIAAAEKKCQYYLSLLSEKFLTIRGEKEWLKGIQNTPPKLQRISKLNMLLAHRPWTITQDHVKELIRGDESEELDPEHKWTTAEALQAIIIMSFYHGKSAMALAWGILPEADLLGGTVRTLEKCTPVAPFGSFVQSSSTDPPSEGSGGVRRDGDSLKSTSGHSSRKRAQVAVGQGTEEGPEKWRKTPTGSIPFVSNPSSPASPVLAPSDLINVPPPLPKKEAVTLGTPKERHHHRTKSQKRRKSFEECATSEDAPPPPATAGLDGFSLSAPNSYVPFSSLSSARPLPARDYLLSPSSSTSSLFDTMGLLGEQLPVNVLIEDYTRFLHPESIDRQHEDFDPNSREYEFLPMEEFEWERNASSIISDYLDSVVDVLDRYFKEAQDADADDEVYFASALEMLPPRRLLTDEISSTRSEYSSSRINSAEFEDFLASPPDRHDRTGRSFISSGRSASSPPRYVFEPKSFKEAAWFYSLRLLGIQKDDFRYSEIKVLLDKGSRRYLKRVCAQPDMVSVADWVGAGQGMGGLRSEEKCLLALLACQARFMGEVLWGVRAVSEYIG</sequence>
<feature type="compositionally biased region" description="Low complexity" evidence="4">
    <location>
        <begin position="902"/>
        <end position="914"/>
    </location>
</feature>
<dbReference type="GO" id="GO:1904262">
    <property type="term" value="P:negative regulation of TORC1 signaling"/>
    <property type="evidence" value="ECO:0007669"/>
    <property type="project" value="TreeGrafter"/>
</dbReference>
<feature type="compositionally biased region" description="Low complexity" evidence="4">
    <location>
        <begin position="652"/>
        <end position="668"/>
    </location>
</feature>
<feature type="region of interest" description="Disordered" evidence="4">
    <location>
        <begin position="589"/>
        <end position="725"/>
    </location>
</feature>
<evidence type="ECO:0000313" key="6">
    <source>
        <dbReference type="Proteomes" id="UP000277580"/>
    </source>
</evidence>
<dbReference type="SUPFAM" id="SSF69118">
    <property type="entry name" value="AhpD-like"/>
    <property type="match status" value="1"/>
</dbReference>
<organism evidence="5 6">
    <name type="scientific">Morchella conica CCBAS932</name>
    <dbReference type="NCBI Taxonomy" id="1392247"/>
    <lineage>
        <taxon>Eukaryota</taxon>
        <taxon>Fungi</taxon>
        <taxon>Dikarya</taxon>
        <taxon>Ascomycota</taxon>
        <taxon>Pezizomycotina</taxon>
        <taxon>Pezizomycetes</taxon>
        <taxon>Pezizales</taxon>
        <taxon>Morchellaceae</taxon>
        <taxon>Morchella</taxon>
    </lineage>
</organism>
<accession>A0A3N4LA54</accession>
<evidence type="ECO:0000256" key="4">
    <source>
        <dbReference type="SAM" id="MobiDB-lite"/>
    </source>
</evidence>